<name>U6EFE8_9ACTN</name>
<gene>
    <name evidence="3" type="primary">pf279</name>
</gene>
<reference evidence="3" key="1">
    <citation type="journal article" date="2014" name="Appl. Environ. Microbiol.">
        <title>The Secreted Esterase of Propionibacterium freudenreichii Has a Major Role in Cheese Lipolysis.</title>
        <authorList>
            <person name="Abeijon Mukdsi M.C."/>
            <person name="Falentin H."/>
            <person name="Maillard M.B."/>
            <person name="Chuat V."/>
            <person name="Medina R.B."/>
            <person name="Parayre S."/>
            <person name="Thierry A."/>
        </authorList>
    </citation>
    <scope>NUCLEOTIDE SEQUENCE</scope>
    <source>
        <strain evidence="3">CIRM-BIA514</strain>
        <strain evidence="2">LSP108</strain>
    </source>
</reference>
<dbReference type="AlphaFoldDB" id="U6EFE8"/>
<evidence type="ECO:0000313" key="2">
    <source>
        <dbReference type="EMBL" id="CDG95025.1"/>
    </source>
</evidence>
<proteinExistence type="predicted"/>
<protein>
    <submittedName>
        <fullName evidence="3">Lipolytic esterase</fullName>
    </submittedName>
</protein>
<evidence type="ECO:0000313" key="3">
    <source>
        <dbReference type="EMBL" id="CDG95034.1"/>
    </source>
</evidence>
<keyword evidence="1" id="KW-0732">Signal</keyword>
<organism evidence="3">
    <name type="scientific">Propionibacterium freudenreichii</name>
    <dbReference type="NCBI Taxonomy" id="1744"/>
    <lineage>
        <taxon>Bacteria</taxon>
        <taxon>Bacillati</taxon>
        <taxon>Actinomycetota</taxon>
        <taxon>Actinomycetes</taxon>
        <taxon>Propionibacteriales</taxon>
        <taxon>Propionibacteriaceae</taxon>
        <taxon>Propionibacterium</taxon>
    </lineage>
</organism>
<feature type="chain" id="PRO_5007731537" evidence="1">
    <location>
        <begin position="24"/>
        <end position="63"/>
    </location>
</feature>
<accession>U6EFE8</accession>
<feature type="signal peptide" evidence="1">
    <location>
        <begin position="1"/>
        <end position="23"/>
    </location>
</feature>
<dbReference type="EMBL" id="HG426294">
    <property type="protein sequence ID" value="CDG95034.1"/>
    <property type="molecule type" value="Genomic_DNA"/>
</dbReference>
<sequence length="63" mass="7070">MRRRTTIAALAAVLSFSPLAAQAAPASADGGTSSTHAAWRHRRRPLAWTRRRHVATWCSWRRC</sequence>
<dbReference type="EMBL" id="HG426285">
    <property type="protein sequence ID" value="CDG95025.1"/>
    <property type="molecule type" value="Genomic_DNA"/>
</dbReference>
<evidence type="ECO:0000256" key="1">
    <source>
        <dbReference type="SAM" id="SignalP"/>
    </source>
</evidence>